<reference evidence="4" key="1">
    <citation type="submission" date="2019-06" db="EMBL/GenBank/DDBJ databases">
        <title>Whole genome shotgun sequence of Cellulomonas cellasea NBRC 3753.</title>
        <authorList>
            <person name="Hosoyama A."/>
            <person name="Uohara A."/>
            <person name="Ohji S."/>
            <person name="Ichikawa N."/>
        </authorList>
    </citation>
    <scope>NUCLEOTIDE SEQUENCE [LARGE SCALE GENOMIC DNA]</scope>
    <source>
        <strain evidence="4">NBRC 3753</strain>
    </source>
</reference>
<keyword evidence="2" id="KW-1005">Bacterial flagellum biogenesis</keyword>
<gene>
    <name evidence="4" type="ORF">CCE01nite_40980</name>
</gene>
<organism evidence="4 5">
    <name type="scientific">Cellulomonas cellasea</name>
    <dbReference type="NCBI Taxonomy" id="43670"/>
    <lineage>
        <taxon>Bacteria</taxon>
        <taxon>Bacillati</taxon>
        <taxon>Actinomycetota</taxon>
        <taxon>Actinomycetes</taxon>
        <taxon>Micrococcales</taxon>
        <taxon>Cellulomonadaceae</taxon>
        <taxon>Cellulomonas</taxon>
    </lineage>
</organism>
<keyword evidence="5" id="KW-1185">Reference proteome</keyword>
<comment type="similarity">
    <text evidence="1">Belongs to the FlgD family.</text>
</comment>
<dbReference type="GO" id="GO:0044781">
    <property type="term" value="P:bacterial-type flagellum organization"/>
    <property type="evidence" value="ECO:0007669"/>
    <property type="project" value="UniProtKB-KW"/>
</dbReference>
<accession>A0A4Y3L0H7</accession>
<dbReference type="Pfam" id="PF03963">
    <property type="entry name" value="FlgD"/>
    <property type="match status" value="1"/>
</dbReference>
<proteinExistence type="inferred from homology"/>
<dbReference type="InterPro" id="IPR005648">
    <property type="entry name" value="FlgD"/>
</dbReference>
<dbReference type="Proteomes" id="UP000317046">
    <property type="component" value="Unassembled WGS sequence"/>
</dbReference>
<evidence type="ECO:0000256" key="1">
    <source>
        <dbReference type="ARBA" id="ARBA00010577"/>
    </source>
</evidence>
<sequence length="150" mass="15417">MTIDVSSAYGAQAAGATPPAKAATKELDKQAFLQLLTTQLRNQDPSSPMDSSDLMAQTTQMTTMEQLIELTTTSRESFSLQMRMAAANLVGKDVTYTGADGKVATGTVSAVSYAGAVPAVKVGDMEVPLDSVASVTAPAVPTTPTTTPAS</sequence>
<protein>
    <recommendedName>
        <fullName evidence="6">Flagellar basal body rod modification protein FlgD</fullName>
    </recommendedName>
</protein>
<evidence type="ECO:0000313" key="5">
    <source>
        <dbReference type="Proteomes" id="UP000317046"/>
    </source>
</evidence>
<evidence type="ECO:0000256" key="2">
    <source>
        <dbReference type="ARBA" id="ARBA00022795"/>
    </source>
</evidence>
<dbReference type="AlphaFoldDB" id="A0A4Y3L0H7"/>
<comment type="caution">
    <text evidence="4">The sequence shown here is derived from an EMBL/GenBank/DDBJ whole genome shotgun (WGS) entry which is preliminary data.</text>
</comment>
<feature type="compositionally biased region" description="Low complexity" evidence="3">
    <location>
        <begin position="8"/>
        <end position="20"/>
    </location>
</feature>
<feature type="region of interest" description="Disordered" evidence="3">
    <location>
        <begin position="1"/>
        <end position="20"/>
    </location>
</feature>
<dbReference type="RefSeq" id="WP_141372929.1">
    <property type="nucleotide sequence ID" value="NZ_BJLR01000043.1"/>
</dbReference>
<name>A0A4Y3L0H7_9CELL</name>
<dbReference type="EMBL" id="BJLR01000043">
    <property type="protein sequence ID" value="GEA90149.1"/>
    <property type="molecule type" value="Genomic_DNA"/>
</dbReference>
<evidence type="ECO:0000256" key="3">
    <source>
        <dbReference type="SAM" id="MobiDB-lite"/>
    </source>
</evidence>
<evidence type="ECO:0008006" key="6">
    <source>
        <dbReference type="Google" id="ProtNLM"/>
    </source>
</evidence>
<evidence type="ECO:0000313" key="4">
    <source>
        <dbReference type="EMBL" id="GEA90149.1"/>
    </source>
</evidence>